<evidence type="ECO:0000256" key="1">
    <source>
        <dbReference type="SAM" id="MobiDB-lite"/>
    </source>
</evidence>
<keyword evidence="4" id="KW-1185">Reference proteome</keyword>
<evidence type="ECO:0000313" key="4">
    <source>
        <dbReference type="Proteomes" id="UP000291116"/>
    </source>
</evidence>
<dbReference type="OrthoDB" id="204005at2759"/>
<feature type="transmembrane region" description="Helical" evidence="2">
    <location>
        <begin position="63"/>
        <end position="85"/>
    </location>
</feature>
<keyword evidence="2" id="KW-0472">Membrane</keyword>
<feature type="region of interest" description="Disordered" evidence="1">
    <location>
        <begin position="161"/>
        <end position="202"/>
    </location>
</feature>
<feature type="compositionally biased region" description="Low complexity" evidence="1">
    <location>
        <begin position="288"/>
        <end position="305"/>
    </location>
</feature>
<dbReference type="Proteomes" id="UP000291116">
    <property type="component" value="Unassembled WGS sequence"/>
</dbReference>
<evidence type="ECO:0000256" key="2">
    <source>
        <dbReference type="SAM" id="Phobius"/>
    </source>
</evidence>
<evidence type="ECO:0000313" key="3">
    <source>
        <dbReference type="EMBL" id="VEU39625.1"/>
    </source>
</evidence>
<feature type="compositionally biased region" description="Gly residues" evidence="1">
    <location>
        <begin position="314"/>
        <end position="323"/>
    </location>
</feature>
<gene>
    <name evidence="3" type="ORF">PSNMU_V1.4_AUG-EV-PASAV3_0063520</name>
</gene>
<reference evidence="3 4" key="1">
    <citation type="submission" date="2019-01" db="EMBL/GenBank/DDBJ databases">
        <authorList>
            <person name="Ferrante I. M."/>
        </authorList>
    </citation>
    <scope>NUCLEOTIDE SEQUENCE [LARGE SCALE GENOMIC DNA]</scope>
    <source>
        <strain evidence="3 4">B856</strain>
    </source>
</reference>
<name>A0A448ZC48_9STRA</name>
<keyword evidence="2" id="KW-0812">Transmembrane</keyword>
<accession>A0A448ZC48</accession>
<dbReference type="EMBL" id="CAACVS010000226">
    <property type="protein sequence ID" value="VEU39625.1"/>
    <property type="molecule type" value="Genomic_DNA"/>
</dbReference>
<sequence length="414" mass="43127">MRSILPTTHFVLPFSRQVVLEEVPPNQRLARSPPKHTEGSNRPFPSPRDHAPSNRERQTKSKLGGLVSSRTVVPCLLLLTLAIVAGTMDLRRPLVATLAVVADADGNTDGNTDGREVLLSLEHLFHNGGTVGGTTGGATSPGVPFESGLRWNPRPGVPCPHCGQTDDDDGGAVQRFGSGSADRDAASLGEGDPPARTPTGGQTRLATAAVSGSPSWGQRVLRRLWSSGGTAGKASPESRHLRAAPPVATAPGDPLGGSLLPGDSICATIERAFPRAFPERLKRKCRWAAARSRGGGTARRTALGSNHRASFETGNGGESGSGGKNDVPEDGNNLSEENENNDASEDANDVSKDGNDVPEDGASPSVPYLGSDRDEHGCIVSAGYTWCESLGACHRPWESPCEGTVGPNAKPVAA</sequence>
<feature type="region of interest" description="Disordered" evidence="1">
    <location>
        <begin position="288"/>
        <end position="374"/>
    </location>
</feature>
<keyword evidence="2" id="KW-1133">Transmembrane helix</keyword>
<feature type="region of interest" description="Disordered" evidence="1">
    <location>
        <begin position="25"/>
        <end position="63"/>
    </location>
</feature>
<feature type="compositionally biased region" description="Acidic residues" evidence="1">
    <location>
        <begin position="336"/>
        <end position="348"/>
    </location>
</feature>
<feature type="region of interest" description="Disordered" evidence="1">
    <location>
        <begin position="227"/>
        <end position="256"/>
    </location>
</feature>
<proteinExistence type="predicted"/>
<feature type="compositionally biased region" description="Basic and acidic residues" evidence="1">
    <location>
        <begin position="47"/>
        <end position="59"/>
    </location>
</feature>
<protein>
    <submittedName>
        <fullName evidence="3">Uncharacterized protein</fullName>
    </submittedName>
</protein>
<dbReference type="AlphaFoldDB" id="A0A448ZC48"/>
<organism evidence="3 4">
    <name type="scientific">Pseudo-nitzschia multistriata</name>
    <dbReference type="NCBI Taxonomy" id="183589"/>
    <lineage>
        <taxon>Eukaryota</taxon>
        <taxon>Sar</taxon>
        <taxon>Stramenopiles</taxon>
        <taxon>Ochrophyta</taxon>
        <taxon>Bacillariophyta</taxon>
        <taxon>Bacillariophyceae</taxon>
        <taxon>Bacillariophycidae</taxon>
        <taxon>Bacillariales</taxon>
        <taxon>Bacillariaceae</taxon>
        <taxon>Pseudo-nitzschia</taxon>
    </lineage>
</organism>